<dbReference type="SUPFAM" id="SSF89360">
    <property type="entry name" value="HesB-like domain"/>
    <property type="match status" value="1"/>
</dbReference>
<evidence type="ECO:0000313" key="2">
    <source>
        <dbReference type="EMBL" id="QIJ71022.1"/>
    </source>
</evidence>
<dbReference type="KEGG" id="tav:G4V39_01485"/>
<accession>A0A6G7PTP4</accession>
<sequence length="115" mass="11676">MLQVTPTAISKIKEFISANKVSGCIRVTLMGGGCMGPSLGLVLDESRPGDKEFEIDGLTFVVNDSLLDHTGQIKVDFIEADDSCGCGCGGSGFSISSEKELASGCGSSCGAGGCC</sequence>
<protein>
    <submittedName>
        <fullName evidence="2">Adhesin</fullName>
    </submittedName>
</protein>
<dbReference type="NCBIfam" id="NF038090">
    <property type="entry name" value="IscA_HesB_Se"/>
    <property type="match status" value="1"/>
</dbReference>
<keyword evidence="3" id="KW-1185">Reference proteome</keyword>
<name>A0A6G7PTP4_9BACT</name>
<evidence type="ECO:0000313" key="3">
    <source>
        <dbReference type="Proteomes" id="UP000502179"/>
    </source>
</evidence>
<organism evidence="2 3">
    <name type="scientific">Thermosulfuriphilus ammonigenes</name>
    <dbReference type="NCBI Taxonomy" id="1936021"/>
    <lineage>
        <taxon>Bacteria</taxon>
        <taxon>Pseudomonadati</taxon>
        <taxon>Thermodesulfobacteriota</taxon>
        <taxon>Thermodesulfobacteria</taxon>
        <taxon>Thermodesulfobacteriales</taxon>
        <taxon>Thermodesulfobacteriaceae</taxon>
        <taxon>Thermosulfuriphilus</taxon>
    </lineage>
</organism>
<dbReference type="Pfam" id="PF01521">
    <property type="entry name" value="Fe-S_biosyn"/>
    <property type="match status" value="1"/>
</dbReference>
<dbReference type="RefSeq" id="WP_166031244.1">
    <property type="nucleotide sequence ID" value="NZ_CP048877.1"/>
</dbReference>
<proteinExistence type="predicted"/>
<gene>
    <name evidence="2" type="ORF">G4V39_01485</name>
</gene>
<dbReference type="EMBL" id="CP048877">
    <property type="protein sequence ID" value="QIJ71022.1"/>
    <property type="molecule type" value="Genomic_DNA"/>
</dbReference>
<dbReference type="InterPro" id="IPR035903">
    <property type="entry name" value="HesB-like_dom_sf"/>
</dbReference>
<dbReference type="Proteomes" id="UP000502179">
    <property type="component" value="Chromosome"/>
</dbReference>
<reference evidence="2 3" key="1">
    <citation type="submission" date="2020-02" db="EMBL/GenBank/DDBJ databases">
        <title>Genome analysis of Thermosulfuriphilus ammonigenes ST65T, an anaerobic thermophilic chemolithoautotrophic bacterium isolated from a deep-sea hydrothermal vent.</title>
        <authorList>
            <person name="Slobodkina G."/>
            <person name="Allioux M."/>
            <person name="Merkel A."/>
            <person name="Alain K."/>
            <person name="Jebbar M."/>
            <person name="Slobodkin A."/>
        </authorList>
    </citation>
    <scope>NUCLEOTIDE SEQUENCE [LARGE SCALE GENOMIC DNA]</scope>
    <source>
        <strain evidence="2 3">ST65</strain>
    </source>
</reference>
<evidence type="ECO:0000259" key="1">
    <source>
        <dbReference type="Pfam" id="PF01521"/>
    </source>
</evidence>
<dbReference type="InterPro" id="IPR000361">
    <property type="entry name" value="ATAP_core_dom"/>
</dbReference>
<dbReference type="Gene3D" id="2.60.300.12">
    <property type="entry name" value="HesB-like domain"/>
    <property type="match status" value="1"/>
</dbReference>
<feature type="domain" description="Core" evidence="1">
    <location>
        <begin position="2"/>
        <end position="80"/>
    </location>
</feature>
<dbReference type="AlphaFoldDB" id="A0A6G7PTP4"/>